<dbReference type="InterPro" id="IPR014031">
    <property type="entry name" value="Ketoacyl_synth_C"/>
</dbReference>
<evidence type="ECO:0000256" key="3">
    <source>
        <dbReference type="RuleBase" id="RU003694"/>
    </source>
</evidence>
<sequence>MSAQQAAQRAIGPAGEEARHRVVLTGFGVVSSIGLGVTEFLRGLREGRSGAKPITVFDTEGFSHSTGCEVTGFDPAQWVTELDLDQLGRATQFSVAAARMALEDSGLDLGRLRERRGLISIGTTDGESYDLDHLVEAEITEGAERMDPVAVRRVPAGRLSVAIAQELGLSDVEAVTVPTACAAGNYAIGYGFDAVASGEAEFAFCGGADAMCRKTFTGFYRLGTIAPDRCQPFDVDRKGILTGEGAGVLVLERLDSALARGAHIYAEVLGYGLNCDAYHQVAPNRASVARVMERALENSGVKPEQVDLISAHGTGTKANDVTEVGAIRQVFGDTPPRTVSVKSMLGHSMGAASALGAIGCALAIDNRFVPPTINHVTSDPECHVDCVPNQAVEADLRVVQNNGLAFGGNNAVLLLGRYDAAADPVQTDPAQVKEDALC</sequence>
<keyword evidence="6" id="KW-1185">Reference proteome</keyword>
<dbReference type="EMBL" id="JBHSFG010000039">
    <property type="protein sequence ID" value="MFC4467427.1"/>
    <property type="molecule type" value="Genomic_DNA"/>
</dbReference>
<dbReference type="CDD" id="cd00834">
    <property type="entry name" value="KAS_I_II"/>
    <property type="match status" value="1"/>
</dbReference>
<evidence type="ECO:0000313" key="6">
    <source>
        <dbReference type="Proteomes" id="UP001596012"/>
    </source>
</evidence>
<feature type="domain" description="Ketosynthase family 3 (KS3)" evidence="4">
    <location>
        <begin position="19"/>
        <end position="417"/>
    </location>
</feature>
<keyword evidence="2 3" id="KW-0808">Transferase</keyword>
<dbReference type="Gene3D" id="3.40.47.10">
    <property type="match status" value="1"/>
</dbReference>
<evidence type="ECO:0000256" key="2">
    <source>
        <dbReference type="ARBA" id="ARBA00022679"/>
    </source>
</evidence>
<organism evidence="5 6">
    <name type="scientific">Streptomyces xiangluensis</name>
    <dbReference type="NCBI Taxonomy" id="2665720"/>
    <lineage>
        <taxon>Bacteria</taxon>
        <taxon>Bacillati</taxon>
        <taxon>Actinomycetota</taxon>
        <taxon>Actinomycetes</taxon>
        <taxon>Kitasatosporales</taxon>
        <taxon>Streptomycetaceae</taxon>
        <taxon>Streptomyces</taxon>
    </lineage>
</organism>
<dbReference type="InterPro" id="IPR014030">
    <property type="entry name" value="Ketoacyl_synth_N"/>
</dbReference>
<dbReference type="PANTHER" id="PTHR11712:SF336">
    <property type="entry name" value="3-OXOACYL-[ACYL-CARRIER-PROTEIN] SYNTHASE, MITOCHONDRIAL"/>
    <property type="match status" value="1"/>
</dbReference>
<dbReference type="SMART" id="SM00825">
    <property type="entry name" value="PKS_KS"/>
    <property type="match status" value="1"/>
</dbReference>
<dbReference type="Pfam" id="PF02801">
    <property type="entry name" value="Ketoacyl-synt_C"/>
    <property type="match status" value="1"/>
</dbReference>
<protein>
    <submittedName>
        <fullName evidence="5">Beta-ketoacyl-[acyl-carrier-protein] synthase family protein</fullName>
    </submittedName>
</protein>
<evidence type="ECO:0000259" key="4">
    <source>
        <dbReference type="PROSITE" id="PS52004"/>
    </source>
</evidence>
<dbReference type="InterPro" id="IPR000794">
    <property type="entry name" value="Beta-ketoacyl_synthase"/>
</dbReference>
<dbReference type="RefSeq" id="WP_386344745.1">
    <property type="nucleotide sequence ID" value="NZ_JBHSFG010000039.1"/>
</dbReference>
<dbReference type="InterPro" id="IPR020841">
    <property type="entry name" value="PKS_Beta-ketoAc_synthase_dom"/>
</dbReference>
<evidence type="ECO:0000313" key="5">
    <source>
        <dbReference type="EMBL" id="MFC4467427.1"/>
    </source>
</evidence>
<dbReference type="Pfam" id="PF00109">
    <property type="entry name" value="ketoacyl-synt"/>
    <property type="match status" value="1"/>
</dbReference>
<dbReference type="PROSITE" id="PS52004">
    <property type="entry name" value="KS3_2"/>
    <property type="match status" value="1"/>
</dbReference>
<reference evidence="6" key="1">
    <citation type="journal article" date="2019" name="Int. J. Syst. Evol. Microbiol.">
        <title>The Global Catalogue of Microorganisms (GCM) 10K type strain sequencing project: providing services to taxonomists for standard genome sequencing and annotation.</title>
        <authorList>
            <consortium name="The Broad Institute Genomics Platform"/>
            <consortium name="The Broad Institute Genome Sequencing Center for Infectious Disease"/>
            <person name="Wu L."/>
            <person name="Ma J."/>
        </authorList>
    </citation>
    <scope>NUCLEOTIDE SEQUENCE [LARGE SCALE GENOMIC DNA]</scope>
    <source>
        <strain evidence="6">DT43</strain>
    </source>
</reference>
<dbReference type="PANTHER" id="PTHR11712">
    <property type="entry name" value="POLYKETIDE SYNTHASE-RELATED"/>
    <property type="match status" value="1"/>
</dbReference>
<dbReference type="InterPro" id="IPR016039">
    <property type="entry name" value="Thiolase-like"/>
</dbReference>
<name>A0ABV8YQ93_9ACTN</name>
<comment type="caution">
    <text evidence="5">The sequence shown here is derived from an EMBL/GenBank/DDBJ whole genome shotgun (WGS) entry which is preliminary data.</text>
</comment>
<gene>
    <name evidence="5" type="ORF">ACFPH6_23345</name>
</gene>
<dbReference type="Proteomes" id="UP001596012">
    <property type="component" value="Unassembled WGS sequence"/>
</dbReference>
<evidence type="ECO:0000256" key="1">
    <source>
        <dbReference type="ARBA" id="ARBA00008467"/>
    </source>
</evidence>
<accession>A0ABV8YQ93</accession>
<proteinExistence type="inferred from homology"/>
<comment type="similarity">
    <text evidence="1 3">Belongs to the thiolase-like superfamily. Beta-ketoacyl-ACP synthases family.</text>
</comment>
<dbReference type="SUPFAM" id="SSF53901">
    <property type="entry name" value="Thiolase-like"/>
    <property type="match status" value="2"/>
</dbReference>